<evidence type="ECO:0000256" key="1">
    <source>
        <dbReference type="SAM" id="Phobius"/>
    </source>
</evidence>
<dbReference type="Pfam" id="PF13884">
    <property type="entry name" value="Peptidase_S74"/>
    <property type="match status" value="1"/>
</dbReference>
<dbReference type="InterPro" id="IPR030392">
    <property type="entry name" value="S74_ICA"/>
</dbReference>
<dbReference type="PROSITE" id="PS51688">
    <property type="entry name" value="ICA"/>
    <property type="match status" value="1"/>
</dbReference>
<organism evidence="3 4">
    <name type="scientific">Halalkalibacter kiskunsagensis</name>
    <dbReference type="NCBI Taxonomy" id="1548599"/>
    <lineage>
        <taxon>Bacteria</taxon>
        <taxon>Bacillati</taxon>
        <taxon>Bacillota</taxon>
        <taxon>Bacilli</taxon>
        <taxon>Bacillales</taxon>
        <taxon>Bacillaceae</taxon>
        <taxon>Halalkalibacter</taxon>
    </lineage>
</organism>
<feature type="transmembrane region" description="Helical" evidence="1">
    <location>
        <begin position="7"/>
        <end position="24"/>
    </location>
</feature>
<evidence type="ECO:0000313" key="4">
    <source>
        <dbReference type="Proteomes" id="UP001589838"/>
    </source>
</evidence>
<dbReference type="EMBL" id="JBHLUX010000029">
    <property type="protein sequence ID" value="MFC0471059.1"/>
    <property type="molecule type" value="Genomic_DNA"/>
</dbReference>
<accession>A0ABV6KCS3</accession>
<dbReference type="InterPro" id="IPR011050">
    <property type="entry name" value="Pectin_lyase_fold/virulence"/>
</dbReference>
<dbReference type="InterPro" id="IPR012334">
    <property type="entry name" value="Pectin_lyas_fold"/>
</dbReference>
<dbReference type="Gene3D" id="2.160.20.10">
    <property type="entry name" value="Single-stranded right-handed beta-helix, Pectin lyase-like"/>
    <property type="match status" value="1"/>
</dbReference>
<dbReference type="RefSeq" id="WP_335958423.1">
    <property type="nucleotide sequence ID" value="NZ_JAXBLX010000001.1"/>
</dbReference>
<dbReference type="SUPFAM" id="SSF51126">
    <property type="entry name" value="Pectin lyase-like"/>
    <property type="match status" value="1"/>
</dbReference>
<comment type="caution">
    <text evidence="3">The sequence shown here is derived from an EMBL/GenBank/DDBJ whole genome shotgun (WGS) entry which is preliminary data.</text>
</comment>
<protein>
    <submittedName>
        <fullName evidence="3">Tail fiber domain-containing protein</fullName>
    </submittedName>
</protein>
<sequence length="713" mass="78896">MNRRNFLVNFLLWILSFFFGYKIATFRDTESTVIMDDEGNVVSAKLDDLTEKVEKAQEGVAASFNDLVGRGINIKNPPAPLIAAKCDGVSDDTEALREIIKVAEEYGAKVIVPGVSVISGELEIKRALIIEGIGSGLGYANYGLTKYEQTSGFLVKGNGKKRIRTRVKYRASALQPQDDPLSVAINIQSENVVLRDLTVFLDFNREDNSPRNYGADWDVGIFLGCRVHNQIRNVHVLGYWNEASIWYDVTRGTNLSEFKDLEGNPYPRGTVTNGADGLMLESVFTQGGKWGMKVQGANPKNGESSYSSGYYDEGLGKVVVDRRGNFGASDLFAVSCSFYGTNHHTKRRRDDTTGDYLTDPGGGAVLIDGLAGNSSGVIQGLRFVSCRFSTWEPYRIKLDRVNRAVFIGCHSEGGSDAYTRSGRPLNYDDTDYYGPISTTANTKNVVLEAFNTTLRPAFLGSADITNIANAGVNSNRFAKGLYTSGDIEGAGGLLLGGSIIHREGEIDLQSASQEHGLRFRRGNTSSFYIGETYTMLYSHAIPNNDGSFGLGSASRRWSQIFASTGAINTSDRNDKQQINEIPDKVLDAWSEVNYTQYKFNDAVKEKGAKARWHFGVIAQEIEKAFKRHGLNAFDYGILCYDKWDDVYEDVEEVKEVEDKETGELTEVLVKTGEKQLTVPAGKRYGVRPDECMMLESALMRRKVERLEARLNGH</sequence>
<keyword evidence="1" id="KW-0472">Membrane</keyword>
<reference evidence="3 4" key="1">
    <citation type="submission" date="2024-09" db="EMBL/GenBank/DDBJ databases">
        <authorList>
            <person name="Sun Q."/>
            <person name="Mori K."/>
        </authorList>
    </citation>
    <scope>NUCLEOTIDE SEQUENCE [LARGE SCALE GENOMIC DNA]</scope>
    <source>
        <strain evidence="3 4">NCAIM B.02610</strain>
    </source>
</reference>
<keyword evidence="4" id="KW-1185">Reference proteome</keyword>
<proteinExistence type="predicted"/>
<feature type="domain" description="Peptidase S74" evidence="2">
    <location>
        <begin position="570"/>
        <end position="710"/>
    </location>
</feature>
<name>A0ABV6KCS3_9BACI</name>
<dbReference type="Proteomes" id="UP001589838">
    <property type="component" value="Unassembled WGS sequence"/>
</dbReference>
<keyword evidence="1" id="KW-1133">Transmembrane helix</keyword>
<evidence type="ECO:0000259" key="2">
    <source>
        <dbReference type="PROSITE" id="PS51688"/>
    </source>
</evidence>
<dbReference type="Gene3D" id="1.10.10.10">
    <property type="entry name" value="Winged helix-like DNA-binding domain superfamily/Winged helix DNA-binding domain"/>
    <property type="match status" value="1"/>
</dbReference>
<dbReference type="InterPro" id="IPR036388">
    <property type="entry name" value="WH-like_DNA-bd_sf"/>
</dbReference>
<dbReference type="CDD" id="cd10144">
    <property type="entry name" value="Peptidase_S74_CIMCD"/>
    <property type="match status" value="1"/>
</dbReference>
<keyword evidence="1" id="KW-0812">Transmembrane</keyword>
<gene>
    <name evidence="3" type="ORF">ACFFHM_11345</name>
</gene>
<evidence type="ECO:0000313" key="3">
    <source>
        <dbReference type="EMBL" id="MFC0471059.1"/>
    </source>
</evidence>